<comment type="caution">
    <text evidence="2">The sequence shown here is derived from an EMBL/GenBank/DDBJ whole genome shotgun (WGS) entry which is preliminary data.</text>
</comment>
<gene>
    <name evidence="2" type="ORF">QE152_g35773</name>
</gene>
<name>A0AAW1IER1_POPJA</name>
<dbReference type="EMBL" id="JASPKY010000605">
    <property type="protein sequence ID" value="KAK9688122.1"/>
    <property type="molecule type" value="Genomic_DNA"/>
</dbReference>
<keyword evidence="3" id="KW-1185">Reference proteome</keyword>
<feature type="region of interest" description="Disordered" evidence="1">
    <location>
        <begin position="1"/>
        <end position="33"/>
    </location>
</feature>
<proteinExistence type="predicted"/>
<protein>
    <submittedName>
        <fullName evidence="2">Uncharacterized protein</fullName>
    </submittedName>
</protein>
<organism evidence="2 3">
    <name type="scientific">Popillia japonica</name>
    <name type="common">Japanese beetle</name>
    <dbReference type="NCBI Taxonomy" id="7064"/>
    <lineage>
        <taxon>Eukaryota</taxon>
        <taxon>Metazoa</taxon>
        <taxon>Ecdysozoa</taxon>
        <taxon>Arthropoda</taxon>
        <taxon>Hexapoda</taxon>
        <taxon>Insecta</taxon>
        <taxon>Pterygota</taxon>
        <taxon>Neoptera</taxon>
        <taxon>Endopterygota</taxon>
        <taxon>Coleoptera</taxon>
        <taxon>Polyphaga</taxon>
        <taxon>Scarabaeiformia</taxon>
        <taxon>Scarabaeidae</taxon>
        <taxon>Rutelinae</taxon>
        <taxon>Popillia</taxon>
    </lineage>
</organism>
<evidence type="ECO:0000256" key="1">
    <source>
        <dbReference type="SAM" id="MobiDB-lite"/>
    </source>
</evidence>
<evidence type="ECO:0000313" key="3">
    <source>
        <dbReference type="Proteomes" id="UP001458880"/>
    </source>
</evidence>
<dbReference type="Proteomes" id="UP001458880">
    <property type="component" value="Unassembled WGS sequence"/>
</dbReference>
<reference evidence="2 3" key="1">
    <citation type="journal article" date="2024" name="BMC Genomics">
        <title>De novo assembly and annotation of Popillia japonica's genome with initial clues to its potential as an invasive pest.</title>
        <authorList>
            <person name="Cucini C."/>
            <person name="Boschi S."/>
            <person name="Funari R."/>
            <person name="Cardaioli E."/>
            <person name="Iannotti N."/>
            <person name="Marturano G."/>
            <person name="Paoli F."/>
            <person name="Bruttini M."/>
            <person name="Carapelli A."/>
            <person name="Frati F."/>
            <person name="Nardi F."/>
        </authorList>
    </citation>
    <scope>NUCLEOTIDE SEQUENCE [LARGE SCALE GENOMIC DNA]</scope>
    <source>
        <strain evidence="2">DMR45628</strain>
    </source>
</reference>
<dbReference type="AlphaFoldDB" id="A0AAW1IER1"/>
<accession>A0AAW1IER1</accession>
<evidence type="ECO:0000313" key="2">
    <source>
        <dbReference type="EMBL" id="KAK9688122.1"/>
    </source>
</evidence>
<sequence>MAESSGKLPSGSKHYGRRKENGNITTSDRKRNLEMSLKIRPAKPGIFLPTNQLTEKHLANNFLLSLSIRLNKQLVQNFNEKIWAPYTNPSPSHKVWCYNSVSNKAESRIETQRVPVIRCFGFCLIRLKISKQL</sequence>